<dbReference type="AlphaFoldDB" id="A0A6J1T677"/>
<name>A0A6J1T677_FRAOC</name>
<evidence type="ECO:0000313" key="4">
    <source>
        <dbReference type="RefSeq" id="XP_052133671.1"/>
    </source>
</evidence>
<dbReference type="SUPFAM" id="SSF52047">
    <property type="entry name" value="RNI-like"/>
    <property type="match status" value="1"/>
</dbReference>
<dbReference type="RefSeq" id="XP_026288432.1">
    <property type="nucleotide sequence ID" value="XM_026432647.2"/>
</dbReference>
<proteinExistence type="predicted"/>
<reference evidence="3 4" key="1">
    <citation type="submission" date="2025-04" db="UniProtKB">
        <authorList>
            <consortium name="RefSeq"/>
        </authorList>
    </citation>
    <scope>IDENTIFICATION</scope>
    <source>
        <tissue evidence="3 4">Whole organism</tissue>
    </source>
</reference>
<dbReference type="SUPFAM" id="SSF81383">
    <property type="entry name" value="F-box domain"/>
    <property type="match status" value="1"/>
</dbReference>
<dbReference type="KEGG" id="foc:113213540"/>
<dbReference type="InterPro" id="IPR036047">
    <property type="entry name" value="F-box-like_dom_sf"/>
</dbReference>
<evidence type="ECO:0000313" key="2">
    <source>
        <dbReference type="Proteomes" id="UP000504606"/>
    </source>
</evidence>
<protein>
    <submittedName>
        <fullName evidence="3 4">Uncharacterized protein LOC113213540</fullName>
    </submittedName>
</protein>
<dbReference type="InterPro" id="IPR032675">
    <property type="entry name" value="LRR_dom_sf"/>
</dbReference>
<organism evidence="2 3">
    <name type="scientific">Frankliniella occidentalis</name>
    <name type="common">Western flower thrips</name>
    <name type="synonym">Euthrips occidentalis</name>
    <dbReference type="NCBI Taxonomy" id="133901"/>
    <lineage>
        <taxon>Eukaryota</taxon>
        <taxon>Metazoa</taxon>
        <taxon>Ecdysozoa</taxon>
        <taxon>Arthropoda</taxon>
        <taxon>Hexapoda</taxon>
        <taxon>Insecta</taxon>
        <taxon>Pterygota</taxon>
        <taxon>Neoptera</taxon>
        <taxon>Paraneoptera</taxon>
        <taxon>Thysanoptera</taxon>
        <taxon>Terebrantia</taxon>
        <taxon>Thripoidea</taxon>
        <taxon>Thripidae</taxon>
        <taxon>Frankliniella</taxon>
    </lineage>
</organism>
<dbReference type="SMART" id="SM00256">
    <property type="entry name" value="FBOX"/>
    <property type="match status" value="1"/>
</dbReference>
<dbReference type="RefSeq" id="XP_052133671.1">
    <property type="nucleotide sequence ID" value="XM_052277711.1"/>
</dbReference>
<evidence type="ECO:0000313" key="3">
    <source>
        <dbReference type="RefSeq" id="XP_026288432.1"/>
    </source>
</evidence>
<dbReference type="Pfam" id="PF00646">
    <property type="entry name" value="F-box"/>
    <property type="match status" value="1"/>
</dbReference>
<sequence>MSVESLELLSDVVLLMVLEHLRQDDLLACRLVSKRLGRLVLRHRVWRHRHLYLDDYRAGAVLRLAPILKSVTAAAHRTLPLITSTCAIKGLELRDEVGHIVNASNLALVIRVQESLGRLRHLVISFLNLVTGADALMRTLAVVSDLESLRIVGCVPSTTHRVVQASPSPSLKVFRCELTKDSESFVNTVLGAHAETLEDVGLCSGGYFGVGYSGESDTTARLLATMPRLQKLECEALPGLQAVAVCAALHHVTVNVPSFKQRTIEWAAELLRAGPMRSVCLNYDVFNYEVGSKLIEALGERGGSPLEFLAIIKVPQVGPLLRALPSLPALRELQLLETPQDDADELLRGLTPQVAPALRILGLTASGIIISGLTATARRRVECAHEWLHGDGVKAAVVNNPLLHTELRNTSACGDCEACMQGCHQEVMWGGDLGLFSHDLDKCPSPEDHIDTDSRRSWVQIRENVA</sequence>
<keyword evidence="2" id="KW-1185">Reference proteome</keyword>
<accession>A0A6J1T677</accession>
<evidence type="ECO:0000259" key="1">
    <source>
        <dbReference type="PROSITE" id="PS50181"/>
    </source>
</evidence>
<gene>
    <name evidence="3 4" type="primary">LOC113213540</name>
</gene>
<dbReference type="Gene3D" id="3.80.10.10">
    <property type="entry name" value="Ribonuclease Inhibitor"/>
    <property type="match status" value="1"/>
</dbReference>
<dbReference type="GeneID" id="113213540"/>
<feature type="domain" description="F-box" evidence="1">
    <location>
        <begin position="3"/>
        <end position="49"/>
    </location>
</feature>
<dbReference type="PROSITE" id="PS50181">
    <property type="entry name" value="FBOX"/>
    <property type="match status" value="1"/>
</dbReference>
<dbReference type="Proteomes" id="UP000504606">
    <property type="component" value="Unplaced"/>
</dbReference>
<dbReference type="InterPro" id="IPR001810">
    <property type="entry name" value="F-box_dom"/>
</dbReference>